<dbReference type="AlphaFoldDB" id="A0A0R3WPK4"/>
<gene>
    <name evidence="1" type="ORF">TTAC_LOCUS2679</name>
</gene>
<reference evidence="1 2" key="2">
    <citation type="submission" date="2018-11" db="EMBL/GenBank/DDBJ databases">
        <authorList>
            <consortium name="Pathogen Informatics"/>
        </authorList>
    </citation>
    <scope>NUCLEOTIDE SEQUENCE [LARGE SCALE GENOMIC DNA]</scope>
</reference>
<accession>A0A0R3WPK4</accession>
<dbReference type="Proteomes" id="UP000274429">
    <property type="component" value="Unassembled WGS sequence"/>
</dbReference>
<evidence type="ECO:0000313" key="3">
    <source>
        <dbReference type="WBParaSite" id="TTAC_0000269401-mRNA-1"/>
    </source>
</evidence>
<dbReference type="EMBL" id="UYWX01001371">
    <property type="protein sequence ID" value="VDM20864.1"/>
    <property type="molecule type" value="Genomic_DNA"/>
</dbReference>
<dbReference type="OrthoDB" id="6261012at2759"/>
<reference evidence="3" key="1">
    <citation type="submission" date="2017-02" db="UniProtKB">
        <authorList>
            <consortium name="WormBaseParasite"/>
        </authorList>
    </citation>
    <scope>IDENTIFICATION</scope>
</reference>
<keyword evidence="2" id="KW-1185">Reference proteome</keyword>
<dbReference type="WBParaSite" id="TTAC_0000269401-mRNA-1">
    <property type="protein sequence ID" value="TTAC_0000269401-mRNA-1"/>
    <property type="gene ID" value="TTAC_0000269401"/>
</dbReference>
<dbReference type="STRING" id="6205.A0A0R3WPK4"/>
<sequence>MVLAEGVEIAEVNVPVLCEAVWKSQVSHRVLEKVNVEIVELLERVLSIHPLNSASLESFAEAKFISFTQSSSQWRLLFVQMLITLRGNEMLAPLRNRLLSSTVTISAFNLEVLLNLISTVAVCCKGGTLLISDMLYDLLVHIFSSTRLPEAKTTSPKKSPNLVALLDDSFSSSQESLSAVIDPLDWRFCQLQHALLLARQLATEDSRVTSFYYAQWWRERFSTPPHQAGVLATRRSLEFLATTLLRLLPHEMSAVYLHAQLTAASPFWLAASDPQEDCFRAWKEYMEVGRDRLAELRGVGTTSKSDADADAIAVSNVWSDEVSGLVKEFTGIIMETSSTPKIPTAVVEMHLFRGHYLHEVVMPMLRSPPPTLPADQRAACAALLRCIEARFGSGTSSGFRCGTTIEKRSRNVRVGRLGGKKTRK</sequence>
<proteinExistence type="predicted"/>
<evidence type="ECO:0000313" key="1">
    <source>
        <dbReference type="EMBL" id="VDM20864.1"/>
    </source>
</evidence>
<evidence type="ECO:0000313" key="2">
    <source>
        <dbReference type="Proteomes" id="UP000274429"/>
    </source>
</evidence>
<organism evidence="3">
    <name type="scientific">Hydatigena taeniaeformis</name>
    <name type="common">Feline tapeworm</name>
    <name type="synonym">Taenia taeniaeformis</name>
    <dbReference type="NCBI Taxonomy" id="6205"/>
    <lineage>
        <taxon>Eukaryota</taxon>
        <taxon>Metazoa</taxon>
        <taxon>Spiralia</taxon>
        <taxon>Lophotrochozoa</taxon>
        <taxon>Platyhelminthes</taxon>
        <taxon>Cestoda</taxon>
        <taxon>Eucestoda</taxon>
        <taxon>Cyclophyllidea</taxon>
        <taxon>Taeniidae</taxon>
        <taxon>Hydatigera</taxon>
    </lineage>
</organism>
<name>A0A0R3WPK4_HYDTA</name>
<protein>
    <submittedName>
        <fullName evidence="3">Fanconi anemia group A protein</fullName>
    </submittedName>
</protein>